<proteinExistence type="predicted"/>
<gene>
    <name evidence="2" type="ORF">MANY_53770</name>
</gene>
<dbReference type="RefSeq" id="WP_163807337.1">
    <property type="nucleotide sequence ID" value="NZ_AP022620.1"/>
</dbReference>
<reference evidence="2 3" key="1">
    <citation type="journal article" date="2019" name="Emerg. Microbes Infect.">
        <title>Comprehensive subspecies identification of 175 nontuberculous mycobacteria species based on 7547 genomic profiles.</title>
        <authorList>
            <person name="Matsumoto Y."/>
            <person name="Kinjo T."/>
            <person name="Motooka D."/>
            <person name="Nabeya D."/>
            <person name="Jung N."/>
            <person name="Uechi K."/>
            <person name="Horii T."/>
            <person name="Iida T."/>
            <person name="Fujita J."/>
            <person name="Nakamura S."/>
        </authorList>
    </citation>
    <scope>NUCLEOTIDE SEQUENCE [LARGE SCALE GENOMIC DNA]</scope>
    <source>
        <strain evidence="2 3">JCM 30275</strain>
    </source>
</reference>
<dbReference type="Proteomes" id="UP000467249">
    <property type="component" value="Chromosome"/>
</dbReference>
<protein>
    <recommendedName>
        <fullName evidence="1">Protein CR006 P-loop domain-containing protein</fullName>
    </recommendedName>
</protein>
<dbReference type="InterPro" id="IPR027417">
    <property type="entry name" value="P-loop_NTPase"/>
</dbReference>
<name>A0A6N4WDH0_9MYCO</name>
<dbReference type="SUPFAM" id="SSF52540">
    <property type="entry name" value="P-loop containing nucleoside triphosphate hydrolases"/>
    <property type="match status" value="1"/>
</dbReference>
<evidence type="ECO:0000259" key="1">
    <source>
        <dbReference type="Pfam" id="PF13166"/>
    </source>
</evidence>
<evidence type="ECO:0000313" key="2">
    <source>
        <dbReference type="EMBL" id="BBZ80040.1"/>
    </source>
</evidence>
<keyword evidence="3" id="KW-1185">Reference proteome</keyword>
<evidence type="ECO:0000313" key="3">
    <source>
        <dbReference type="Proteomes" id="UP000467249"/>
    </source>
</evidence>
<organism evidence="2 3">
    <name type="scientific">Mycolicibacterium anyangense</name>
    <dbReference type="NCBI Taxonomy" id="1431246"/>
    <lineage>
        <taxon>Bacteria</taxon>
        <taxon>Bacillati</taxon>
        <taxon>Actinomycetota</taxon>
        <taxon>Actinomycetes</taxon>
        <taxon>Mycobacteriales</taxon>
        <taxon>Mycobacteriaceae</taxon>
        <taxon>Mycolicibacterium</taxon>
    </lineage>
</organism>
<dbReference type="AlphaFoldDB" id="A0A6N4WDH0"/>
<dbReference type="InterPro" id="IPR026866">
    <property type="entry name" value="CR006_AAA"/>
</dbReference>
<feature type="domain" description="Protein CR006 P-loop" evidence="1">
    <location>
        <begin position="11"/>
        <end position="762"/>
    </location>
</feature>
<dbReference type="Gene3D" id="3.40.50.300">
    <property type="entry name" value="P-loop containing nucleotide triphosphate hydrolases"/>
    <property type="match status" value="1"/>
</dbReference>
<accession>A0A6N4WDH0</accession>
<dbReference type="Pfam" id="PF13166">
    <property type="entry name" value="AAA_13"/>
    <property type="match status" value="1"/>
</dbReference>
<dbReference type="KEGG" id="many:MANY_53770"/>
<sequence length="796" mass="88830">MLRRLERIKACGIFEDFRWDLALPELARITVIFGRNGTGKTSLAGALDGLRYAADGMGFSRVSLALEDASGTRVTSFSEDPAFDRIHVFSERYVSRSHRFTPAAADMDAVLTVGHRPVDAEQRLEVLRQLVATKTAERDSAAGAELSAKQQVEETYRQVSKNVVDAAGRAGGRWNSKSNFSARVVKTEFAASHCDWRELTEGEMREKVGIINSDRLEALAEPSLPVAVPSDLVERLSPALSATPSTIVLDTLAEHPEATPWVDAGRRLHEEAPDCIFCGSKLTDERKAQIDRHFSDEVEELQRDLQSIARELDEAARGIDRLASAIPSKGLFIEDLRPRFDDAVDDLRVELSALQQWIDVMRDRVKAKADNVISQVDSAVDAPPVVVGSALASLLRQHNIRVESHETFVKQAALDIERHYLKQAEATVRAKEQIAASKNAEVAAFDAEMGECYAEIAALERVEGDPMPSAKVLTEEVARLLGRNELRFEAADGRYKVLRFGQPAIGLSVGERTAITLVHFLESVARFDATNGKPIVVIDDPVSSLDSDIFMGVSTYIWTEMIVKDHIAQLILLTHDFELFRQWDIQIDRLHQRGGRDPATGQKFTELYPAQFYEIRSRHSTFNGHTRRRPTLASWPPSESSRKKIRSSYHHAFICVAQALCNLANDDSLENRLDAQLLFPNVVRRMLETFLAFKRPEWVGDFNSAMRNSTALLDAAGYRGDSNALRLRLTRYANSYSHDEDPSTDKTVNPDEVSTAIRAVFEFMNQLDEGHFRGLCDAVGINPNELLPQVPAVMHE</sequence>
<dbReference type="EMBL" id="AP022620">
    <property type="protein sequence ID" value="BBZ80040.1"/>
    <property type="molecule type" value="Genomic_DNA"/>
</dbReference>